<reference evidence="4 5" key="2">
    <citation type="journal article" date="2011" name="Stand. Genomic Sci.">
        <title>Complete genome sequence of Isosphaera pallida type strain (IS1B).</title>
        <authorList>
            <consortium name="US DOE Joint Genome Institute (JGI-PGF)"/>
            <person name="Goker M."/>
            <person name="Cleland D."/>
            <person name="Saunders E."/>
            <person name="Lapidus A."/>
            <person name="Nolan M."/>
            <person name="Lucas S."/>
            <person name="Hammon N."/>
            <person name="Deshpande S."/>
            <person name="Cheng J.F."/>
            <person name="Tapia R."/>
            <person name="Han C."/>
            <person name="Goodwin L."/>
            <person name="Pitluck S."/>
            <person name="Liolios K."/>
            <person name="Pagani I."/>
            <person name="Ivanova N."/>
            <person name="Mavromatis K."/>
            <person name="Pati A."/>
            <person name="Chen A."/>
            <person name="Palaniappan K."/>
            <person name="Land M."/>
            <person name="Hauser L."/>
            <person name="Chang Y.J."/>
            <person name="Jeffries C.D."/>
            <person name="Detter J.C."/>
            <person name="Beck B."/>
            <person name="Woyke T."/>
            <person name="Bristow J."/>
            <person name="Eisen J.A."/>
            <person name="Markowitz V."/>
            <person name="Hugenholtz P."/>
            <person name="Kyrpides N.C."/>
            <person name="Klenk H.P."/>
        </authorList>
    </citation>
    <scope>NUCLEOTIDE SEQUENCE [LARGE SCALE GENOMIC DNA]</scope>
    <source>
        <strain evidence="5">ATCC 43644 / DSM 9630 / IS1B</strain>
    </source>
</reference>
<dbReference type="EC" id="3.4.24.64" evidence="4"/>
<protein>
    <submittedName>
        <fullName evidence="4">Processing peptidase</fullName>
        <ecNumber evidence="4">3.4.24.64</ecNumber>
    </submittedName>
</protein>
<feature type="domain" description="Peptidase M16 N-terminal" evidence="2">
    <location>
        <begin position="28"/>
        <end position="147"/>
    </location>
</feature>
<name>E8R6P5_ISOPI</name>
<dbReference type="AlphaFoldDB" id="E8R6P5"/>
<reference key="1">
    <citation type="submission" date="2010-11" db="EMBL/GenBank/DDBJ databases">
        <title>The complete sequence of chromosome of Isophaera pallida ATCC 43644.</title>
        <authorList>
            <consortium name="US DOE Joint Genome Institute (JGI-PGF)"/>
            <person name="Lucas S."/>
            <person name="Copeland A."/>
            <person name="Lapidus A."/>
            <person name="Bruce D."/>
            <person name="Goodwin L."/>
            <person name="Pitluck S."/>
            <person name="Kyrpides N."/>
            <person name="Mavromatis K."/>
            <person name="Pagani I."/>
            <person name="Ivanova N."/>
            <person name="Saunders E."/>
            <person name="Brettin T."/>
            <person name="Detter J.C."/>
            <person name="Han C."/>
            <person name="Tapia R."/>
            <person name="Land M."/>
            <person name="Hauser L."/>
            <person name="Markowitz V."/>
            <person name="Cheng J.-F."/>
            <person name="Hugenholtz P."/>
            <person name="Woyke T."/>
            <person name="Wu D."/>
            <person name="Eisen J.A."/>
        </authorList>
    </citation>
    <scope>NUCLEOTIDE SEQUENCE</scope>
    <source>
        <strain>ATCC 43644</strain>
    </source>
</reference>
<accession>E8R6P5</accession>
<evidence type="ECO:0000259" key="2">
    <source>
        <dbReference type="Pfam" id="PF00675"/>
    </source>
</evidence>
<dbReference type="Pfam" id="PF05193">
    <property type="entry name" value="Peptidase_M16_C"/>
    <property type="match status" value="1"/>
</dbReference>
<dbReference type="KEGG" id="ipa:Isop_3388"/>
<proteinExistence type="predicted"/>
<evidence type="ECO:0000256" key="1">
    <source>
        <dbReference type="SAM" id="MobiDB-lite"/>
    </source>
</evidence>
<dbReference type="eggNOG" id="COG0612">
    <property type="taxonomic scope" value="Bacteria"/>
</dbReference>
<dbReference type="EMBL" id="CP002353">
    <property type="protein sequence ID" value="ADV63947.1"/>
    <property type="molecule type" value="Genomic_DNA"/>
</dbReference>
<dbReference type="GO" id="GO:0004222">
    <property type="term" value="F:metalloendopeptidase activity"/>
    <property type="evidence" value="ECO:0007669"/>
    <property type="project" value="UniProtKB-EC"/>
</dbReference>
<feature type="compositionally biased region" description="Polar residues" evidence="1">
    <location>
        <begin position="424"/>
        <end position="442"/>
    </location>
</feature>
<evidence type="ECO:0000313" key="4">
    <source>
        <dbReference type="EMBL" id="ADV63947.1"/>
    </source>
</evidence>
<keyword evidence="5" id="KW-1185">Reference proteome</keyword>
<organism evidence="4 5">
    <name type="scientific">Isosphaera pallida (strain ATCC 43644 / DSM 9630 / IS1B)</name>
    <dbReference type="NCBI Taxonomy" id="575540"/>
    <lineage>
        <taxon>Bacteria</taxon>
        <taxon>Pseudomonadati</taxon>
        <taxon>Planctomycetota</taxon>
        <taxon>Planctomycetia</taxon>
        <taxon>Isosphaerales</taxon>
        <taxon>Isosphaeraceae</taxon>
        <taxon>Isosphaera</taxon>
    </lineage>
</organism>
<keyword evidence="4" id="KW-0378">Hydrolase</keyword>
<dbReference type="PANTHER" id="PTHR11851">
    <property type="entry name" value="METALLOPROTEASE"/>
    <property type="match status" value="1"/>
</dbReference>
<dbReference type="Pfam" id="PF00675">
    <property type="entry name" value="Peptidase_M16"/>
    <property type="match status" value="1"/>
</dbReference>
<feature type="region of interest" description="Disordered" evidence="1">
    <location>
        <begin position="422"/>
        <end position="442"/>
    </location>
</feature>
<dbReference type="HOGENOM" id="CLU_009902_3_3_0"/>
<gene>
    <name evidence="4" type="ordered locus">Isop_3388</name>
</gene>
<dbReference type="STRING" id="575540.Isop_3388"/>
<sequence length="442" mass="47863">MTLSTTALATSTPTAQIRVLDNGLALLVETMPQVRSAALTLLVPVGAAHETEGRDGSAAMLCEWIIRGAGQRDSRQLLAALEDLGVNYGKSASTFHTALTASTLAANLPPALEILADVLRRPRLDPVEVEPIRDLALQSLQSLEDDPGGLTMVELRRRHYPCPWGRQAVGTREGLAATTPDDLSALYHRGFRPNGLILAIAGAVEFDAIAPLVERLLGDWQPRPDPPVIRRDRGPLVSHLSKETQQTQIGLAWPSVTPADPGYYYARALTTILGGYASSRLFTEVREKRGLCYSVTASYETHKEQAAILVYAGTAANRAQETLDVTYQELLRLRRDGVESAELDMMRANLKTRLMFQQESTQSRATALTADYYHLGRVRTPEEMAQAMAELTPETVAAHAAALPIDSPTLVTLGPAPLTVPWSGLTSDTPHLPPSATTNPQA</sequence>
<dbReference type="SUPFAM" id="SSF63411">
    <property type="entry name" value="LuxS/MPP-like metallohydrolase"/>
    <property type="match status" value="2"/>
</dbReference>
<dbReference type="InParanoid" id="E8R6P5"/>
<dbReference type="Gene3D" id="3.30.830.10">
    <property type="entry name" value="Metalloenzyme, LuxS/M16 peptidase-like"/>
    <property type="match status" value="2"/>
</dbReference>
<dbReference type="OrthoDB" id="9762085at2"/>
<dbReference type="InterPro" id="IPR011249">
    <property type="entry name" value="Metalloenz_LuxS/M16"/>
</dbReference>
<dbReference type="RefSeq" id="WP_013566235.1">
    <property type="nucleotide sequence ID" value="NC_014962.1"/>
</dbReference>
<evidence type="ECO:0000313" key="5">
    <source>
        <dbReference type="Proteomes" id="UP000008631"/>
    </source>
</evidence>
<dbReference type="PANTHER" id="PTHR11851:SF219">
    <property type="entry name" value="HYPOTHETICAL ZINC PROTEASE"/>
    <property type="match status" value="1"/>
</dbReference>
<feature type="domain" description="Peptidase M16 C-terminal" evidence="3">
    <location>
        <begin position="179"/>
        <end position="350"/>
    </location>
</feature>
<dbReference type="InterPro" id="IPR011765">
    <property type="entry name" value="Pept_M16_N"/>
</dbReference>
<dbReference type="Proteomes" id="UP000008631">
    <property type="component" value="Chromosome"/>
</dbReference>
<dbReference type="InterPro" id="IPR007863">
    <property type="entry name" value="Peptidase_M16_C"/>
</dbReference>
<evidence type="ECO:0000259" key="3">
    <source>
        <dbReference type="Pfam" id="PF05193"/>
    </source>
</evidence>
<dbReference type="InterPro" id="IPR050361">
    <property type="entry name" value="MPP/UQCRC_Complex"/>
</dbReference>
<dbReference type="GO" id="GO:0046872">
    <property type="term" value="F:metal ion binding"/>
    <property type="evidence" value="ECO:0007669"/>
    <property type="project" value="InterPro"/>
</dbReference>